<dbReference type="InterPro" id="IPR013762">
    <property type="entry name" value="Integrase-like_cat_sf"/>
</dbReference>
<accession>A0A5P2FZ17</accession>
<dbReference type="Pfam" id="PF00589">
    <property type="entry name" value="Phage_integrase"/>
    <property type="match status" value="1"/>
</dbReference>
<keyword evidence="7" id="KW-1185">Reference proteome</keyword>
<evidence type="ECO:0000256" key="2">
    <source>
        <dbReference type="ARBA" id="ARBA00023125"/>
    </source>
</evidence>
<dbReference type="GO" id="GO:0015074">
    <property type="term" value="P:DNA integration"/>
    <property type="evidence" value="ECO:0007669"/>
    <property type="project" value="InterPro"/>
</dbReference>
<dbReference type="InterPro" id="IPR050090">
    <property type="entry name" value="Tyrosine_recombinase_XerCD"/>
</dbReference>
<dbReference type="KEGG" id="arac:E0W69_005005"/>
<evidence type="ECO:0000313" key="7">
    <source>
        <dbReference type="Proteomes" id="UP000292424"/>
    </source>
</evidence>
<dbReference type="PROSITE" id="PS51898">
    <property type="entry name" value="TYR_RECOMBINASE"/>
    <property type="match status" value="1"/>
</dbReference>
<reference evidence="6 7" key="1">
    <citation type="submission" date="2019-09" db="EMBL/GenBank/DDBJ databases">
        <title>Complete genome sequence of Arachidicoccus sp. B3-10 isolated from apple orchard soil.</title>
        <authorList>
            <person name="Kim H.S."/>
            <person name="Han K.-I."/>
            <person name="Suh M.K."/>
            <person name="Lee K.C."/>
            <person name="Eom M.K."/>
            <person name="Kim J.-S."/>
            <person name="Kang S.W."/>
            <person name="Sin Y."/>
            <person name="Lee J.-S."/>
        </authorList>
    </citation>
    <scope>NUCLEOTIDE SEQUENCE [LARGE SCALE GENOMIC DNA]</scope>
    <source>
        <strain evidence="6 7">B3-10</strain>
    </source>
</reference>
<dbReference type="Pfam" id="PF13102">
    <property type="entry name" value="Phage_int_SAM_5"/>
    <property type="match status" value="1"/>
</dbReference>
<dbReference type="Gene3D" id="1.10.150.130">
    <property type="match status" value="1"/>
</dbReference>
<dbReference type="GO" id="GO:0003677">
    <property type="term" value="F:DNA binding"/>
    <property type="evidence" value="ECO:0007669"/>
    <property type="project" value="UniProtKB-KW"/>
</dbReference>
<dbReference type="GO" id="GO:0006310">
    <property type="term" value="P:DNA recombination"/>
    <property type="evidence" value="ECO:0007669"/>
    <property type="project" value="UniProtKB-KW"/>
</dbReference>
<organism evidence="6 7">
    <name type="scientific">Rhizosphaericola mali</name>
    <dbReference type="NCBI Taxonomy" id="2545455"/>
    <lineage>
        <taxon>Bacteria</taxon>
        <taxon>Pseudomonadati</taxon>
        <taxon>Bacteroidota</taxon>
        <taxon>Chitinophagia</taxon>
        <taxon>Chitinophagales</taxon>
        <taxon>Chitinophagaceae</taxon>
        <taxon>Rhizosphaericola</taxon>
    </lineage>
</organism>
<dbReference type="CDD" id="cd01185">
    <property type="entry name" value="INTN1_C_like"/>
    <property type="match status" value="1"/>
</dbReference>
<feature type="domain" description="Tyr recombinase" evidence="4">
    <location>
        <begin position="225"/>
        <end position="401"/>
    </location>
</feature>
<dbReference type="PANTHER" id="PTHR30349:SF64">
    <property type="entry name" value="PROPHAGE INTEGRASE INTD-RELATED"/>
    <property type="match status" value="1"/>
</dbReference>
<dbReference type="InterPro" id="IPR025269">
    <property type="entry name" value="SAM-like_dom"/>
</dbReference>
<evidence type="ECO:0000313" key="6">
    <source>
        <dbReference type="EMBL" id="QES88766.1"/>
    </source>
</evidence>
<dbReference type="SUPFAM" id="SSF56349">
    <property type="entry name" value="DNA breaking-rejoining enzymes"/>
    <property type="match status" value="1"/>
</dbReference>
<dbReference type="OrthoDB" id="892893at2"/>
<proteinExistence type="inferred from homology"/>
<keyword evidence="2" id="KW-0238">DNA-binding</keyword>
<dbReference type="InterPro" id="IPR035386">
    <property type="entry name" value="Arm-DNA-bind_5"/>
</dbReference>
<dbReference type="KEGG" id="arac:E0W69_008915"/>
<dbReference type="Gene3D" id="1.10.443.10">
    <property type="entry name" value="Intergrase catalytic core"/>
    <property type="match status" value="1"/>
</dbReference>
<evidence type="ECO:0000259" key="4">
    <source>
        <dbReference type="PROSITE" id="PS51898"/>
    </source>
</evidence>
<dbReference type="Proteomes" id="UP000292424">
    <property type="component" value="Chromosome"/>
</dbReference>
<dbReference type="EMBL" id="CP044016">
    <property type="protein sequence ID" value="QES88047.1"/>
    <property type="molecule type" value="Genomic_DNA"/>
</dbReference>
<comment type="similarity">
    <text evidence="1">Belongs to the 'phage' integrase family.</text>
</comment>
<dbReference type="AlphaFoldDB" id="A0A5P2FZ17"/>
<dbReference type="Pfam" id="PF17293">
    <property type="entry name" value="Arm-DNA-bind_5"/>
    <property type="match status" value="1"/>
</dbReference>
<sequence>MLVMAKLNPTLSILFWLNRQRSKNETFPIYARITLNGKRMELSTHLYLNPSQWDQKNQRVKGAGEQSRKINISLTQISGSLQGLYTKLSLLESPISLEILKNTYLGKKVNQKSLLEVFALHNQRFFAKVASGRNSDRTYKRYEITKEKVSTFLNEQYKLDDLPLSQIQFGLASDFEHYLCNVTKIGSNTAMKYIKITKQVLKFAVDQGWIPYNPIGGFKCNYENPQREILTMEEIERIYNKSLLPRLAQVRDVYIFCCFTGLAFTDVMQLTASNIITGMDGEKWIITDRQKTGTLEEVPLLPVALEILEKYSCNIVLQKKKQLLPLCSNQRFNGYLQEIADICGIDKHLTSHTARHTFATTVTLENDVPIETVSRMLGHKSIRTTQIYAKITRKKISNNMRTLKDKLKMGSEAH</sequence>
<dbReference type="InterPro" id="IPR002104">
    <property type="entry name" value="Integrase_catalytic"/>
</dbReference>
<dbReference type="InterPro" id="IPR011010">
    <property type="entry name" value="DNA_brk_join_enz"/>
</dbReference>
<evidence type="ECO:0000256" key="1">
    <source>
        <dbReference type="ARBA" id="ARBA00008857"/>
    </source>
</evidence>
<keyword evidence="3" id="KW-0233">DNA recombination</keyword>
<protein>
    <submittedName>
        <fullName evidence="6">Site-specific integrase</fullName>
    </submittedName>
</protein>
<dbReference type="InterPro" id="IPR010998">
    <property type="entry name" value="Integrase_recombinase_N"/>
</dbReference>
<name>A0A5P2FZ17_9BACT</name>
<gene>
    <name evidence="5" type="ORF">E0W69_005005</name>
    <name evidence="6" type="ORF">E0W69_008915</name>
</gene>
<dbReference type="PANTHER" id="PTHR30349">
    <property type="entry name" value="PHAGE INTEGRASE-RELATED"/>
    <property type="match status" value="1"/>
</dbReference>
<dbReference type="EMBL" id="CP044016">
    <property type="protein sequence ID" value="QES88766.1"/>
    <property type="molecule type" value="Genomic_DNA"/>
</dbReference>
<evidence type="ECO:0000313" key="5">
    <source>
        <dbReference type="EMBL" id="QES88047.1"/>
    </source>
</evidence>
<evidence type="ECO:0000256" key="3">
    <source>
        <dbReference type="ARBA" id="ARBA00023172"/>
    </source>
</evidence>